<dbReference type="Proteomes" id="UP000027153">
    <property type="component" value="Unassembled WGS sequence"/>
</dbReference>
<comment type="caution">
    <text evidence="1">The sequence shown here is derived from an EMBL/GenBank/DDBJ whole genome shotgun (WGS) entry which is preliminary data.</text>
</comment>
<dbReference type="RefSeq" id="WP_048089480.1">
    <property type="nucleotide sequence ID" value="NZ_JMIY01000002.1"/>
</dbReference>
<evidence type="ECO:0000313" key="2">
    <source>
        <dbReference type="Proteomes" id="UP000027153"/>
    </source>
</evidence>
<dbReference type="EMBL" id="JMIY01000002">
    <property type="protein sequence ID" value="KCZ72591.1"/>
    <property type="molecule type" value="Genomic_DNA"/>
</dbReference>
<keyword evidence="2" id="KW-1185">Reference proteome</keyword>
<name>A0A062V0C0_9EURY</name>
<accession>A0A062V0C0</accession>
<reference evidence="1 2" key="1">
    <citation type="journal article" date="2013" name="Nature">
        <title>Anaerobic oxidation of methane coupled to nitrate reduction in a novel archaeal lineage.</title>
        <authorList>
            <person name="Haroon M.F."/>
            <person name="Hu S."/>
            <person name="Shi Y."/>
            <person name="Imelfort M."/>
            <person name="Keller J."/>
            <person name="Hugenholtz P."/>
            <person name="Yuan Z."/>
            <person name="Tyson G.W."/>
        </authorList>
    </citation>
    <scope>NUCLEOTIDE SEQUENCE [LARGE SCALE GENOMIC DNA]</scope>
    <source>
        <strain evidence="1 2">ANME-2d</strain>
    </source>
</reference>
<organism evidence="1 2">
    <name type="scientific">Candidatus Methanoperedens nitratireducens</name>
    <dbReference type="NCBI Taxonomy" id="1392998"/>
    <lineage>
        <taxon>Archaea</taxon>
        <taxon>Methanobacteriati</taxon>
        <taxon>Methanobacteriota</taxon>
        <taxon>Stenosarchaea group</taxon>
        <taxon>Methanomicrobia</taxon>
        <taxon>Methanosarcinales</taxon>
        <taxon>ANME-2 cluster</taxon>
        <taxon>Candidatus Methanoperedentaceae</taxon>
        <taxon>Candidatus Methanoperedens</taxon>
    </lineage>
</organism>
<dbReference type="OrthoDB" id="150907at2157"/>
<evidence type="ECO:0000313" key="1">
    <source>
        <dbReference type="EMBL" id="KCZ72591.1"/>
    </source>
</evidence>
<protein>
    <submittedName>
        <fullName evidence="1">Uncharacterized protein</fullName>
    </submittedName>
</protein>
<dbReference type="AlphaFoldDB" id="A0A062V0C0"/>
<proteinExistence type="predicted"/>
<sequence>MADMFAEFAKKTLIENLGATGEDLFLRVMAKKPVDEKSSLDEISEFIMTIERVGLVVSDKDKVNEVDLILRNRLKEVANSMSERENIHNLSAEIEKFLKEHDLPSDKDILDYAKYLALKYKGNAERIERDITERVKTNIKSTVIRERISEEIKGFLTRYPQPEKTDIDDFINYIRLLKLGYSEDELREQIERERLYRKFHGPRDSVETSELNQFINLVKTSDNREAVGKLMQKQGLSYLIKDEEGVSDKSLSELVDLITPDENDTKDMLEEMGLQHMIKRK</sequence>
<gene>
    <name evidence="1" type="ORF">ANME2D_01020</name>
</gene>